<keyword evidence="1" id="KW-0472">Membrane</keyword>
<name>A0ABX0GB35_9RHOB</name>
<gene>
    <name evidence="2" type="ORF">G8O29_17430</name>
</gene>
<feature type="transmembrane region" description="Helical" evidence="1">
    <location>
        <begin position="342"/>
        <end position="362"/>
    </location>
</feature>
<feature type="transmembrane region" description="Helical" evidence="1">
    <location>
        <begin position="69"/>
        <end position="87"/>
    </location>
</feature>
<evidence type="ECO:0000313" key="3">
    <source>
        <dbReference type="Proteomes" id="UP001515660"/>
    </source>
</evidence>
<feature type="transmembrane region" description="Helical" evidence="1">
    <location>
        <begin position="37"/>
        <end position="57"/>
    </location>
</feature>
<feature type="transmembrane region" description="Helical" evidence="1">
    <location>
        <begin position="309"/>
        <end position="330"/>
    </location>
</feature>
<reference evidence="2 3" key="1">
    <citation type="journal article" date="2022" name="Microorganisms">
        <title>Genome Sequence and Characterization of a Xanthorhodopsin-Containing, Aerobic Anoxygenic Phototrophic Rhodobacter Species, Isolated from Mesophilic Conditions at Yellowstone National Park.</title>
        <authorList>
            <person name="Kyndt J.A."/>
            <person name="Robertson S."/>
            <person name="Shoffstall I.B."/>
            <person name="Ramaley R.F."/>
            <person name="Meyer T.E."/>
        </authorList>
    </citation>
    <scope>NUCLEOTIDE SEQUENCE [LARGE SCALE GENOMIC DNA]</scope>
    <source>
        <strain evidence="2 3">M37P</strain>
    </source>
</reference>
<feature type="transmembrane region" description="Helical" evidence="1">
    <location>
        <begin position="93"/>
        <end position="115"/>
    </location>
</feature>
<feature type="transmembrane region" description="Helical" evidence="1">
    <location>
        <begin position="135"/>
        <end position="156"/>
    </location>
</feature>
<keyword evidence="1" id="KW-0812">Transmembrane</keyword>
<feature type="transmembrane region" description="Helical" evidence="1">
    <location>
        <begin position="235"/>
        <end position="258"/>
    </location>
</feature>
<evidence type="ECO:0000313" key="2">
    <source>
        <dbReference type="EMBL" id="NHB78491.1"/>
    </source>
</evidence>
<evidence type="ECO:0000256" key="1">
    <source>
        <dbReference type="SAM" id="Phobius"/>
    </source>
</evidence>
<dbReference type="EMBL" id="JAANHS010000027">
    <property type="protein sequence ID" value="NHB78491.1"/>
    <property type="molecule type" value="Genomic_DNA"/>
</dbReference>
<feature type="transmembrane region" description="Helical" evidence="1">
    <location>
        <begin position="176"/>
        <end position="196"/>
    </location>
</feature>
<accession>A0ABX0GB35</accession>
<comment type="caution">
    <text evidence="2">The sequence shown here is derived from an EMBL/GenBank/DDBJ whole genome shotgun (WGS) entry which is preliminary data.</text>
</comment>
<feature type="transmembrane region" description="Helical" evidence="1">
    <location>
        <begin position="208"/>
        <end position="229"/>
    </location>
</feature>
<sequence length="576" mass="60189">MTGQIAARLQLAMAGALGGALLWAASEASQRNWIADYPMLILIGGLLTLFAALLGMAGPIGLARALPRAAGLAAVVAALLALTMLRYATPGDFLRGVVPALAALTVALLPVPFLIAAARSGWRDYPALFLEAWSVLLRLAAAGAFTGLVWLVIYLSDEVLRIVGIHVIGTLLRSELAMMLVTGAVLGLGMAVIHELADLLSPYVVLRLFRLFLPVVLAVMVVFLLALPFRGLSGLTGALSPALLLLTLVGGGIALVSIAVDQSDAEAAANPVLRRSAQAMALILPVLAGLALWAIRLRVADRGWTPDRVFVALVAGIGVGYGLVYAQAVLRGGAWMERIRQGNIRMALAVIALAALWLTPILNAERISAQSQLARFLDGRTPVEALDIQAIGGWGKPGAEAMARLEAMAAEPGQELLARRLSGEAIGPGADERGALQAAVAAAMPVQPASATGTRDMLLDAAEDYMLRDWKQVCGEGLGSGRAGCLMVVADLLPALPGEEAMLFLQRGADYVEITGIYLGPDGRVVQRITARPDGGFFSGAEAADLMRSYQDAPPPLTPALVNQLGTGETGLMIQP</sequence>
<proteinExistence type="predicted"/>
<dbReference type="Proteomes" id="UP001515660">
    <property type="component" value="Unassembled WGS sequence"/>
</dbReference>
<dbReference type="RefSeq" id="WP_166404492.1">
    <property type="nucleotide sequence ID" value="NZ_JAANHS010000027.1"/>
</dbReference>
<organism evidence="2 3">
    <name type="scientific">Rhodobacter calidifons</name>
    <dbReference type="NCBI Taxonomy" id="2715277"/>
    <lineage>
        <taxon>Bacteria</taxon>
        <taxon>Pseudomonadati</taxon>
        <taxon>Pseudomonadota</taxon>
        <taxon>Alphaproteobacteria</taxon>
        <taxon>Rhodobacterales</taxon>
        <taxon>Rhodobacter group</taxon>
        <taxon>Rhodobacter</taxon>
    </lineage>
</organism>
<protein>
    <submittedName>
        <fullName evidence="2">DUF4153 domain-containing protein</fullName>
    </submittedName>
</protein>
<keyword evidence="1" id="KW-1133">Transmembrane helix</keyword>
<keyword evidence="3" id="KW-1185">Reference proteome</keyword>
<feature type="transmembrane region" description="Helical" evidence="1">
    <location>
        <begin position="7"/>
        <end position="25"/>
    </location>
</feature>
<feature type="transmembrane region" description="Helical" evidence="1">
    <location>
        <begin position="279"/>
        <end position="297"/>
    </location>
</feature>